<sequence>MILAHPWWVGVGFHTPFRCSDEPKALRVEPHPPENGCFHNASSPRFLIARGPIFVYSKHRSRRYPIGSCTISRILIV</sequence>
<proteinExistence type="predicted"/>
<organism evidence="1 2">
    <name type="scientific">Paludifilum halophilum</name>
    <dbReference type="NCBI Taxonomy" id="1642702"/>
    <lineage>
        <taxon>Bacteria</taxon>
        <taxon>Bacillati</taxon>
        <taxon>Bacillota</taxon>
        <taxon>Bacilli</taxon>
        <taxon>Bacillales</taxon>
        <taxon>Thermoactinomycetaceae</taxon>
        <taxon>Paludifilum</taxon>
    </lineage>
</organism>
<name>A0A235BCK6_9BACL</name>
<protein>
    <submittedName>
        <fullName evidence="1">Uncharacterized protein</fullName>
    </submittedName>
</protein>
<reference evidence="1 2" key="1">
    <citation type="submission" date="2017-07" db="EMBL/GenBank/DDBJ databases">
        <title>The genome sequence of Paludifilum halophilum highlights mechanisms for microbial adaptation to high salt environemnts.</title>
        <authorList>
            <person name="Belbahri L."/>
        </authorList>
    </citation>
    <scope>NUCLEOTIDE SEQUENCE [LARGE SCALE GENOMIC DNA]</scope>
    <source>
        <strain evidence="1 2">DSM 102817</strain>
    </source>
</reference>
<accession>A0A235BCK6</accession>
<comment type="caution">
    <text evidence="1">The sequence shown here is derived from an EMBL/GenBank/DDBJ whole genome shotgun (WGS) entry which is preliminary data.</text>
</comment>
<keyword evidence="2" id="KW-1185">Reference proteome</keyword>
<dbReference type="Proteomes" id="UP000215459">
    <property type="component" value="Unassembled WGS sequence"/>
</dbReference>
<gene>
    <name evidence="1" type="ORF">CHM34_01400</name>
</gene>
<evidence type="ECO:0000313" key="1">
    <source>
        <dbReference type="EMBL" id="OYD09687.1"/>
    </source>
</evidence>
<evidence type="ECO:0000313" key="2">
    <source>
        <dbReference type="Proteomes" id="UP000215459"/>
    </source>
</evidence>
<dbReference type="EMBL" id="NOWF01000001">
    <property type="protein sequence ID" value="OYD09687.1"/>
    <property type="molecule type" value="Genomic_DNA"/>
</dbReference>
<dbReference type="AlphaFoldDB" id="A0A235BCK6"/>